<evidence type="ECO:0000313" key="2">
    <source>
        <dbReference type="Proteomes" id="UP000826661"/>
    </source>
</evidence>
<gene>
    <name evidence="1" type="ORF">H0G86_013330</name>
</gene>
<sequence>MDLFSSLHCLLGSCRDQQLGFEDSRTHVVFVSMQSNIPYPVKLVYEFTEYPGPYDTSRRQNWNYDNRAKQGGSRECRAPFATIFFLPEKYYQLPSYGNAACTSTRLPAVKRLSLASQA</sequence>
<dbReference type="Proteomes" id="UP000826661">
    <property type="component" value="Chromosome III"/>
</dbReference>
<dbReference type="EMBL" id="CP075866">
    <property type="protein sequence ID" value="QYS98331.1"/>
    <property type="molecule type" value="Genomic_DNA"/>
</dbReference>
<dbReference type="AlphaFoldDB" id="A0A8G0L9Q1"/>
<reference evidence="1 2" key="1">
    <citation type="journal article" date="2021" name="BMC Genomics">
        <title>Telomere-to-telomere genome assembly of asparaginase-producing Trichoderma simmonsii.</title>
        <authorList>
            <person name="Chung D."/>
            <person name="Kwon Y.M."/>
            <person name="Yang Y."/>
        </authorList>
    </citation>
    <scope>NUCLEOTIDE SEQUENCE [LARGE SCALE GENOMIC DNA]</scope>
    <source>
        <strain evidence="1 2">GH-Sj1</strain>
    </source>
</reference>
<keyword evidence="2" id="KW-1185">Reference proteome</keyword>
<proteinExistence type="predicted"/>
<organism evidence="1 2">
    <name type="scientific">Trichoderma simmonsii</name>
    <dbReference type="NCBI Taxonomy" id="1491479"/>
    <lineage>
        <taxon>Eukaryota</taxon>
        <taxon>Fungi</taxon>
        <taxon>Dikarya</taxon>
        <taxon>Ascomycota</taxon>
        <taxon>Pezizomycotina</taxon>
        <taxon>Sordariomycetes</taxon>
        <taxon>Hypocreomycetidae</taxon>
        <taxon>Hypocreales</taxon>
        <taxon>Hypocreaceae</taxon>
        <taxon>Trichoderma</taxon>
    </lineage>
</organism>
<protein>
    <submittedName>
        <fullName evidence="1">Uncharacterized protein</fullName>
    </submittedName>
</protein>
<accession>A0A8G0L9Q1</accession>
<name>A0A8G0L9Q1_9HYPO</name>
<evidence type="ECO:0000313" key="1">
    <source>
        <dbReference type="EMBL" id="QYS98331.1"/>
    </source>
</evidence>